<dbReference type="GO" id="GO:0016020">
    <property type="term" value="C:membrane"/>
    <property type="evidence" value="ECO:0007669"/>
    <property type="project" value="UniProtKB-SubCell"/>
</dbReference>
<dbReference type="Pfam" id="PF20684">
    <property type="entry name" value="Fung_rhodopsin"/>
    <property type="match status" value="1"/>
</dbReference>
<evidence type="ECO:0000256" key="1">
    <source>
        <dbReference type="ARBA" id="ARBA00004141"/>
    </source>
</evidence>
<evidence type="ECO:0000256" key="5">
    <source>
        <dbReference type="ARBA" id="ARBA00038359"/>
    </source>
</evidence>
<keyword evidence="3 6" id="KW-1133">Transmembrane helix</keyword>
<feature type="transmembrane region" description="Helical" evidence="6">
    <location>
        <begin position="65"/>
        <end position="90"/>
    </location>
</feature>
<comment type="similarity">
    <text evidence="5">Belongs to the SAT4 family.</text>
</comment>
<keyword evidence="4 6" id="KW-0472">Membrane</keyword>
<feature type="non-terminal residue" evidence="8">
    <location>
        <position position="1"/>
    </location>
</feature>
<dbReference type="InterPro" id="IPR052337">
    <property type="entry name" value="SAT4-like"/>
</dbReference>
<dbReference type="PANTHER" id="PTHR33048:SF47">
    <property type="entry name" value="INTEGRAL MEMBRANE PROTEIN-RELATED"/>
    <property type="match status" value="1"/>
</dbReference>
<evidence type="ECO:0000313" key="9">
    <source>
        <dbReference type="Proteomes" id="UP000054270"/>
    </source>
</evidence>
<dbReference type="STRING" id="945553.A0A0D2NLA8"/>
<accession>A0A0D2NLA8</accession>
<gene>
    <name evidence="8" type="ORF">HYPSUDRAFT_97038</name>
</gene>
<keyword evidence="2 6" id="KW-0812">Transmembrane</keyword>
<evidence type="ECO:0000256" key="3">
    <source>
        <dbReference type="ARBA" id="ARBA00022989"/>
    </source>
</evidence>
<proteinExistence type="inferred from homology"/>
<feature type="non-terminal residue" evidence="8">
    <location>
        <position position="198"/>
    </location>
</feature>
<dbReference type="OrthoDB" id="3229610at2759"/>
<protein>
    <recommendedName>
        <fullName evidence="7">Rhodopsin domain-containing protein</fullName>
    </recommendedName>
</protein>
<dbReference type="Proteomes" id="UP000054270">
    <property type="component" value="Unassembled WGS sequence"/>
</dbReference>
<evidence type="ECO:0000256" key="6">
    <source>
        <dbReference type="SAM" id="Phobius"/>
    </source>
</evidence>
<feature type="transmembrane region" description="Helical" evidence="6">
    <location>
        <begin position="149"/>
        <end position="171"/>
    </location>
</feature>
<dbReference type="AlphaFoldDB" id="A0A0D2NLA8"/>
<comment type="subcellular location">
    <subcellularLocation>
        <location evidence="1">Membrane</location>
        <topology evidence="1">Multi-pass membrane protein</topology>
    </subcellularLocation>
</comment>
<reference evidence="9" key="1">
    <citation type="submission" date="2014-04" db="EMBL/GenBank/DDBJ databases">
        <title>Evolutionary Origins and Diversification of the Mycorrhizal Mutualists.</title>
        <authorList>
            <consortium name="DOE Joint Genome Institute"/>
            <consortium name="Mycorrhizal Genomics Consortium"/>
            <person name="Kohler A."/>
            <person name="Kuo A."/>
            <person name="Nagy L.G."/>
            <person name="Floudas D."/>
            <person name="Copeland A."/>
            <person name="Barry K.W."/>
            <person name="Cichocki N."/>
            <person name="Veneault-Fourrey C."/>
            <person name="LaButti K."/>
            <person name="Lindquist E.A."/>
            <person name="Lipzen A."/>
            <person name="Lundell T."/>
            <person name="Morin E."/>
            <person name="Murat C."/>
            <person name="Riley R."/>
            <person name="Ohm R."/>
            <person name="Sun H."/>
            <person name="Tunlid A."/>
            <person name="Henrissat B."/>
            <person name="Grigoriev I.V."/>
            <person name="Hibbett D.S."/>
            <person name="Martin F."/>
        </authorList>
    </citation>
    <scope>NUCLEOTIDE SEQUENCE [LARGE SCALE GENOMIC DNA]</scope>
    <source>
        <strain evidence="9">FD-334 SS-4</strain>
    </source>
</reference>
<organism evidence="8 9">
    <name type="scientific">Hypholoma sublateritium (strain FD-334 SS-4)</name>
    <dbReference type="NCBI Taxonomy" id="945553"/>
    <lineage>
        <taxon>Eukaryota</taxon>
        <taxon>Fungi</taxon>
        <taxon>Dikarya</taxon>
        <taxon>Basidiomycota</taxon>
        <taxon>Agaricomycotina</taxon>
        <taxon>Agaricomycetes</taxon>
        <taxon>Agaricomycetidae</taxon>
        <taxon>Agaricales</taxon>
        <taxon>Agaricineae</taxon>
        <taxon>Strophariaceae</taxon>
        <taxon>Hypholoma</taxon>
    </lineage>
</organism>
<evidence type="ECO:0000256" key="2">
    <source>
        <dbReference type="ARBA" id="ARBA00022692"/>
    </source>
</evidence>
<feature type="domain" description="Rhodopsin" evidence="7">
    <location>
        <begin position="18"/>
        <end position="198"/>
    </location>
</feature>
<feature type="transmembrane region" description="Helical" evidence="6">
    <location>
        <begin position="102"/>
        <end position="129"/>
    </location>
</feature>
<dbReference type="PANTHER" id="PTHR33048">
    <property type="entry name" value="PTH11-LIKE INTEGRAL MEMBRANE PROTEIN (AFU_ORTHOLOGUE AFUA_5G11245)"/>
    <property type="match status" value="1"/>
</dbReference>
<evidence type="ECO:0000313" key="8">
    <source>
        <dbReference type="EMBL" id="KJA17411.1"/>
    </source>
</evidence>
<evidence type="ECO:0000256" key="4">
    <source>
        <dbReference type="ARBA" id="ARBA00023136"/>
    </source>
</evidence>
<dbReference type="InterPro" id="IPR049326">
    <property type="entry name" value="Rhodopsin_dom_fungi"/>
</dbReference>
<sequence>EVSMSLLHGIAIISTCLRVEHRRRARRLWWDDYATIIPAVIEVLNIAVLWLRITHKPVPMEYKILYSYASSFFYSTIAWWSKISISLAVLRVIPAWSRIRPFAIAMPVIFLIFWAALFTTMITTCAIHTQWQFSRAQILICGPGYRITIVSTVLDVVADVMLVAVPLHQVWCIKRRASERRLVRLVFSSSMLTLVASI</sequence>
<keyword evidence="9" id="KW-1185">Reference proteome</keyword>
<dbReference type="EMBL" id="KN817604">
    <property type="protein sequence ID" value="KJA17411.1"/>
    <property type="molecule type" value="Genomic_DNA"/>
</dbReference>
<name>A0A0D2NLA8_HYPSF</name>
<evidence type="ECO:0000259" key="7">
    <source>
        <dbReference type="Pfam" id="PF20684"/>
    </source>
</evidence>
<feature type="transmembrane region" description="Helical" evidence="6">
    <location>
        <begin position="33"/>
        <end position="53"/>
    </location>
</feature>